<organism evidence="1 2">
    <name type="scientific">Mannheimia granulomatis</name>
    <dbReference type="NCBI Taxonomy" id="85402"/>
    <lineage>
        <taxon>Bacteria</taxon>
        <taxon>Pseudomonadati</taxon>
        <taxon>Pseudomonadota</taxon>
        <taxon>Gammaproteobacteria</taxon>
        <taxon>Pasteurellales</taxon>
        <taxon>Pasteurellaceae</taxon>
        <taxon>Mannheimia</taxon>
    </lineage>
</organism>
<dbReference type="EMBL" id="CP015030">
    <property type="protein sequence ID" value="QIM66728.1"/>
    <property type="molecule type" value="Genomic_DNA"/>
</dbReference>
<dbReference type="AlphaFoldDB" id="A0A6G8JIQ3"/>
<protein>
    <submittedName>
        <fullName evidence="1">Uncharacterized protein</fullName>
    </submittedName>
</protein>
<proteinExistence type="predicted"/>
<accession>A0A6G8JIQ3</accession>
<sequence length="77" mass="8989">MKRLLLFILFLSHTVWAETYQIGILAQRGEAYTRTHWQPWVHWLNGQFSSEQFELVPLGLGEANSRAELDFLLTNQA</sequence>
<reference evidence="1 2" key="1">
    <citation type="submission" date="2016-03" db="EMBL/GenBank/DDBJ databases">
        <authorList>
            <person name="Bojesen A.M."/>
            <person name="Planet P."/>
            <person name="Hansen M.J."/>
        </authorList>
    </citation>
    <scope>NUCLEOTIDE SEQUENCE [LARGE SCALE GENOMIC DNA]</scope>
    <source>
        <strain evidence="1 2">B 234/94</strain>
    </source>
</reference>
<dbReference type="KEGG" id="mgra:A4G16_04745"/>
<gene>
    <name evidence="1" type="ORF">A4G16_04745</name>
</gene>
<evidence type="ECO:0000313" key="2">
    <source>
        <dbReference type="Proteomes" id="UP000501366"/>
    </source>
</evidence>
<name>A0A6G8JIQ3_9PAST</name>
<dbReference type="Proteomes" id="UP000501366">
    <property type="component" value="Chromosome"/>
</dbReference>
<evidence type="ECO:0000313" key="1">
    <source>
        <dbReference type="EMBL" id="QIM66728.1"/>
    </source>
</evidence>
<dbReference type="RefSeq" id="WP_237052396.1">
    <property type="nucleotide sequence ID" value="NZ_CP015030.1"/>
</dbReference>